<name>Q6L702_9CREN</name>
<proteinExistence type="predicted"/>
<keyword evidence="2" id="KW-0540">Nuclease</keyword>
<accession>Q6L702</accession>
<dbReference type="Gene3D" id="3.10.28.10">
    <property type="entry name" value="Homing endonucleases"/>
    <property type="match status" value="1"/>
</dbReference>
<protein>
    <submittedName>
        <fullName evidence="2">rRNA intron-encoded endonuclease</fullName>
    </submittedName>
</protein>
<dbReference type="EMBL" id="AB178784">
    <property type="protein sequence ID" value="BAD18898.1"/>
    <property type="molecule type" value="Genomic_DNA"/>
</dbReference>
<keyword evidence="2" id="KW-0255">Endonuclease</keyword>
<dbReference type="GO" id="GO:0004519">
    <property type="term" value="F:endonuclease activity"/>
    <property type="evidence" value="ECO:0007669"/>
    <property type="project" value="UniProtKB-KW"/>
</dbReference>
<evidence type="ECO:0000313" key="2">
    <source>
        <dbReference type="EMBL" id="BAD18898.1"/>
    </source>
</evidence>
<reference evidence="2" key="1">
    <citation type="submission" date="2004-05" db="EMBL/GenBank/DDBJ databases">
        <title>23S rRNA genes of Hyperthermophilic archaeron Thermoproteales.</title>
        <authorList>
            <person name="Nakayama H."/>
            <person name="Katayama M."/>
            <person name="Morinaga Y."/>
            <person name="Nomura N."/>
        </authorList>
    </citation>
    <scope>NUCLEOTIDE SEQUENCE</scope>
    <source>
        <strain evidence="2">IC-065</strain>
    </source>
</reference>
<keyword evidence="2" id="KW-0378">Hydrolase</keyword>
<evidence type="ECO:0000259" key="1">
    <source>
        <dbReference type="PROSITE" id="PS50819"/>
    </source>
</evidence>
<dbReference type="InterPro" id="IPR004860">
    <property type="entry name" value="LAGLIDADG_dom"/>
</dbReference>
<organism evidence="2">
    <name type="scientific">Vulcanisaeta distributa</name>
    <dbReference type="NCBI Taxonomy" id="164451"/>
    <lineage>
        <taxon>Archaea</taxon>
        <taxon>Thermoproteota</taxon>
        <taxon>Thermoprotei</taxon>
        <taxon>Thermoproteales</taxon>
        <taxon>Thermoproteaceae</taxon>
        <taxon>Vulcanisaeta</taxon>
    </lineage>
</organism>
<dbReference type="PROSITE" id="PS50819">
    <property type="entry name" value="INTEIN_ENDONUCLEASE"/>
    <property type="match status" value="1"/>
</dbReference>
<dbReference type="Pfam" id="PF14528">
    <property type="entry name" value="LAGLIDADG_3"/>
    <property type="match status" value="1"/>
</dbReference>
<feature type="domain" description="DOD-type homing endonuclease" evidence="1">
    <location>
        <begin position="99"/>
        <end position="140"/>
    </location>
</feature>
<dbReference type="InterPro" id="IPR004042">
    <property type="entry name" value="Intein_endonuc_central"/>
</dbReference>
<dbReference type="SUPFAM" id="SSF55608">
    <property type="entry name" value="Homing endonucleases"/>
    <property type="match status" value="1"/>
</dbReference>
<dbReference type="REBASE" id="20482">
    <property type="entry name" value="I-Vdi141I"/>
</dbReference>
<sequence>MIMSIVKWPESKDEFYDYLLSLIRFDGYVDSDKRVVIYDPEYSFLLTVGQLANKYFNTSFSVNPRHNYHVYILRIYSKDFAIKVKQHLSDFELLNINHIRGLFDAEGSIYYDEFGLRIEVKIKDKKYIEQLSKILRDLNINNHTDYDKKYFDPRRNKSYTYNRLRIRAIDDLIKFIHIVGVRQERKLRIINNYLNNDHLNLNLS</sequence>
<dbReference type="AlphaFoldDB" id="Q6L702"/>
<dbReference type="InterPro" id="IPR027434">
    <property type="entry name" value="Homing_endonucl"/>
</dbReference>